<dbReference type="Gene3D" id="1.20.1290.10">
    <property type="entry name" value="AhpD-like"/>
    <property type="match status" value="1"/>
</dbReference>
<dbReference type="PANTHER" id="PTHR34846">
    <property type="entry name" value="4-CARBOXYMUCONOLACTONE DECARBOXYLASE FAMILY PROTEIN (AFU_ORTHOLOGUE AFUA_6G11590)"/>
    <property type="match status" value="1"/>
</dbReference>
<dbReference type="EMBL" id="JAATEP010000132">
    <property type="protein sequence ID" value="NJP98931.1"/>
    <property type="molecule type" value="Genomic_DNA"/>
</dbReference>
<feature type="domain" description="Carboxymuconolactone decarboxylase-like" evidence="1">
    <location>
        <begin position="6"/>
        <end position="63"/>
    </location>
</feature>
<proteinExistence type="predicted"/>
<evidence type="ECO:0000313" key="2">
    <source>
        <dbReference type="EMBL" id="NJP98931.1"/>
    </source>
</evidence>
<comment type="caution">
    <text evidence="2">The sequence shown here is derived from an EMBL/GenBank/DDBJ whole genome shotgun (WGS) entry which is preliminary data.</text>
</comment>
<dbReference type="InterPro" id="IPR003779">
    <property type="entry name" value="CMD-like"/>
</dbReference>
<dbReference type="Pfam" id="PF02627">
    <property type="entry name" value="CMD"/>
    <property type="match status" value="1"/>
</dbReference>
<dbReference type="Proteomes" id="UP000696294">
    <property type="component" value="Unassembled WGS sequence"/>
</dbReference>
<accession>A0ABX1BUA0</accession>
<dbReference type="InterPro" id="IPR029032">
    <property type="entry name" value="AhpD-like"/>
</dbReference>
<organism evidence="2 3">
    <name type="scientific">Nonomuraea composti</name>
    <dbReference type="NCBI Taxonomy" id="2720023"/>
    <lineage>
        <taxon>Bacteria</taxon>
        <taxon>Bacillati</taxon>
        <taxon>Actinomycetota</taxon>
        <taxon>Actinomycetes</taxon>
        <taxon>Streptosporangiales</taxon>
        <taxon>Streptosporangiaceae</taxon>
        <taxon>Nonomuraea</taxon>
    </lineage>
</organism>
<name>A0ABX1BUA0_9ACTN</name>
<protein>
    <submittedName>
        <fullName evidence="2">Carboxymuconolactone decarboxylase family protein</fullName>
    </submittedName>
</protein>
<evidence type="ECO:0000259" key="1">
    <source>
        <dbReference type="Pfam" id="PF02627"/>
    </source>
</evidence>
<reference evidence="2 3" key="1">
    <citation type="submission" date="2020-03" db="EMBL/GenBank/DDBJ databases">
        <title>WGS of actinomycetes isolated from Thailand.</title>
        <authorList>
            <person name="Thawai C."/>
        </authorList>
    </citation>
    <scope>NUCLEOTIDE SEQUENCE [LARGE SCALE GENOMIC DNA]</scope>
    <source>
        <strain evidence="2 3">FMUSA5-5</strain>
    </source>
</reference>
<keyword evidence="3" id="KW-1185">Reference proteome</keyword>
<dbReference type="RefSeq" id="WP_168022211.1">
    <property type="nucleotide sequence ID" value="NZ_JAATEP010000132.1"/>
</dbReference>
<dbReference type="NCBIfam" id="TIGR00778">
    <property type="entry name" value="ahpD_dom"/>
    <property type="match status" value="1"/>
</dbReference>
<feature type="non-terminal residue" evidence="2">
    <location>
        <position position="1"/>
    </location>
</feature>
<evidence type="ECO:0000313" key="3">
    <source>
        <dbReference type="Proteomes" id="UP000696294"/>
    </source>
</evidence>
<sequence>TPTLGLVKLRASQINGCAYCVDMHTRDMKQAGESDERLWMVAAWREAAVFTAAERAALALAEEATRLADRAEVSDAVWQQAAEHYSEEQLALLLVAIGMINNWNRILVGARITPGT</sequence>
<gene>
    <name evidence="2" type="ORF">HCN51_57595</name>
</gene>
<dbReference type="InterPro" id="IPR004675">
    <property type="entry name" value="AhpD_core"/>
</dbReference>
<dbReference type="SUPFAM" id="SSF69118">
    <property type="entry name" value="AhpD-like"/>
    <property type="match status" value="1"/>
</dbReference>
<dbReference type="PANTHER" id="PTHR34846:SF7">
    <property type="entry name" value="BLL7811 PROTEIN"/>
    <property type="match status" value="1"/>
</dbReference>